<keyword evidence="2" id="KW-0812">Transmembrane</keyword>
<sequence length="95" mass="10818">MTAKDWGRILLAGGLIFFALSALALFHRIPQRRLTTRIAALEKQIQALQYENEKLQIALARQTGLEYLDAQAARLGLIRPTRIRFIQKSKTRSTP</sequence>
<comment type="caution">
    <text evidence="3">The sequence shown here is derived from an EMBL/GenBank/DDBJ whole genome shotgun (WGS) entry which is preliminary data.</text>
</comment>
<dbReference type="AlphaFoldDB" id="A0A388THB6"/>
<organism evidence="3 4">
    <name type="scientific">Candidatus Termititenax persephonae</name>
    <dbReference type="NCBI Taxonomy" id="2218525"/>
    <lineage>
        <taxon>Bacteria</taxon>
        <taxon>Bacillati</taxon>
        <taxon>Candidatus Margulisiibacteriota</taxon>
        <taxon>Candidatus Termititenacia</taxon>
        <taxon>Candidatus Termititenacales</taxon>
        <taxon>Candidatus Termititenacaceae</taxon>
        <taxon>Candidatus Termititenax</taxon>
    </lineage>
</organism>
<dbReference type="Proteomes" id="UP000275925">
    <property type="component" value="Unassembled WGS sequence"/>
</dbReference>
<proteinExistence type="predicted"/>
<evidence type="ECO:0000313" key="4">
    <source>
        <dbReference type="Proteomes" id="UP000275925"/>
    </source>
</evidence>
<gene>
    <name evidence="3" type="ORF">NO2_1059</name>
</gene>
<evidence type="ECO:0000256" key="2">
    <source>
        <dbReference type="SAM" id="Phobius"/>
    </source>
</evidence>
<keyword evidence="1" id="KW-0175">Coiled coil</keyword>
<accession>A0A388THB6</accession>
<evidence type="ECO:0000256" key="1">
    <source>
        <dbReference type="SAM" id="Coils"/>
    </source>
</evidence>
<keyword evidence="4" id="KW-1185">Reference proteome</keyword>
<name>A0A388THB6_9BACT</name>
<dbReference type="EMBL" id="BGZO01000031">
    <property type="protein sequence ID" value="GBR76526.1"/>
    <property type="molecule type" value="Genomic_DNA"/>
</dbReference>
<keyword evidence="2" id="KW-1133">Transmembrane helix</keyword>
<protein>
    <recommendedName>
        <fullName evidence="5">Cell division protein FtsL</fullName>
    </recommendedName>
</protein>
<reference evidence="3 4" key="1">
    <citation type="journal article" date="2019" name="ISME J.">
        <title>Genome analyses of uncultured TG2/ZB3 bacteria in 'Margulisbacteria' specifically attached to ectosymbiotic spirochetes of protists in the termite gut.</title>
        <authorList>
            <person name="Utami Y.D."/>
            <person name="Kuwahara H."/>
            <person name="Igai K."/>
            <person name="Murakami T."/>
            <person name="Sugaya K."/>
            <person name="Morikawa T."/>
            <person name="Nagura Y."/>
            <person name="Yuki M."/>
            <person name="Deevong P."/>
            <person name="Inoue T."/>
            <person name="Kihara K."/>
            <person name="Lo N."/>
            <person name="Yamada A."/>
            <person name="Ohkuma M."/>
            <person name="Hongoh Y."/>
        </authorList>
    </citation>
    <scope>NUCLEOTIDE SEQUENCE [LARGE SCALE GENOMIC DNA]</scope>
    <source>
        <strain evidence="3">NkOx7-02</strain>
    </source>
</reference>
<evidence type="ECO:0000313" key="3">
    <source>
        <dbReference type="EMBL" id="GBR76526.1"/>
    </source>
</evidence>
<evidence type="ECO:0008006" key="5">
    <source>
        <dbReference type="Google" id="ProtNLM"/>
    </source>
</evidence>
<feature type="coiled-coil region" evidence="1">
    <location>
        <begin position="31"/>
        <end position="58"/>
    </location>
</feature>
<feature type="transmembrane region" description="Helical" evidence="2">
    <location>
        <begin position="6"/>
        <end position="26"/>
    </location>
</feature>
<keyword evidence="2" id="KW-0472">Membrane</keyword>